<dbReference type="AlphaFoldDB" id="A0A921JQ78"/>
<reference evidence="1" key="1">
    <citation type="journal article" date="2021" name="PeerJ">
        <title>Extensive microbial diversity within the chicken gut microbiome revealed by metagenomics and culture.</title>
        <authorList>
            <person name="Gilroy R."/>
            <person name="Ravi A."/>
            <person name="Getino M."/>
            <person name="Pursley I."/>
            <person name="Horton D.L."/>
            <person name="Alikhan N.F."/>
            <person name="Baker D."/>
            <person name="Gharbi K."/>
            <person name="Hall N."/>
            <person name="Watson M."/>
            <person name="Adriaenssens E.M."/>
            <person name="Foster-Nyarko E."/>
            <person name="Jarju S."/>
            <person name="Secka A."/>
            <person name="Antonio M."/>
            <person name="Oren A."/>
            <person name="Chaudhuri R.R."/>
            <person name="La Ragione R."/>
            <person name="Hildebrand F."/>
            <person name="Pallen M.J."/>
        </authorList>
    </citation>
    <scope>NUCLEOTIDE SEQUENCE</scope>
    <source>
        <strain evidence="1">ChiGjej3B3-7470</strain>
    </source>
</reference>
<evidence type="ECO:0000313" key="1">
    <source>
        <dbReference type="EMBL" id="HJE50766.1"/>
    </source>
</evidence>
<comment type="caution">
    <text evidence="1">The sequence shown here is derived from an EMBL/GenBank/DDBJ whole genome shotgun (WGS) entry which is preliminary data.</text>
</comment>
<sequence length="122" mass="12870">MPPKNFAQAPEFPQNLPDQVGAWALSGPLHSDAGTLGTYIQGERVVSVSWEYRNFYGYNYGVRALTDPAYFGDSVCGTDDSGLTSCLFAAKNGFLETGSVQVSAAELAKLTDELVAGIVAAG</sequence>
<dbReference type="Proteomes" id="UP000712713">
    <property type="component" value="Unassembled WGS sequence"/>
</dbReference>
<accession>A0A921JQ78</accession>
<proteinExistence type="predicted"/>
<organism evidence="1 2">
    <name type="scientific">Tessaracoccus flavescens</name>
    <dbReference type="NCBI Taxonomy" id="399497"/>
    <lineage>
        <taxon>Bacteria</taxon>
        <taxon>Bacillati</taxon>
        <taxon>Actinomycetota</taxon>
        <taxon>Actinomycetes</taxon>
        <taxon>Propionibacteriales</taxon>
        <taxon>Propionibacteriaceae</taxon>
        <taxon>Tessaracoccus</taxon>
    </lineage>
</organism>
<protein>
    <submittedName>
        <fullName evidence="1">Uncharacterized protein</fullName>
    </submittedName>
</protein>
<evidence type="ECO:0000313" key="2">
    <source>
        <dbReference type="Proteomes" id="UP000712713"/>
    </source>
</evidence>
<gene>
    <name evidence="1" type="ORF">K8V15_02085</name>
</gene>
<reference evidence="1" key="2">
    <citation type="submission" date="2021-09" db="EMBL/GenBank/DDBJ databases">
        <authorList>
            <person name="Gilroy R."/>
        </authorList>
    </citation>
    <scope>NUCLEOTIDE SEQUENCE</scope>
    <source>
        <strain evidence="1">ChiGjej3B3-7470</strain>
    </source>
</reference>
<name>A0A921JQ78_9ACTN</name>
<dbReference type="EMBL" id="DYZF01000048">
    <property type="protein sequence ID" value="HJE50766.1"/>
    <property type="molecule type" value="Genomic_DNA"/>
</dbReference>